<keyword evidence="5" id="KW-0456">Lyase</keyword>
<evidence type="ECO:0000313" key="5">
    <source>
        <dbReference type="EMBL" id="RCX14355.1"/>
    </source>
</evidence>
<dbReference type="InterPro" id="IPR040086">
    <property type="entry name" value="MJ0683-like"/>
</dbReference>
<organism evidence="5 6">
    <name type="scientific">Anaerobacterium chartisolvens</name>
    <dbReference type="NCBI Taxonomy" id="1297424"/>
    <lineage>
        <taxon>Bacteria</taxon>
        <taxon>Bacillati</taxon>
        <taxon>Bacillota</taxon>
        <taxon>Clostridia</taxon>
        <taxon>Eubacteriales</taxon>
        <taxon>Oscillospiraceae</taxon>
        <taxon>Anaerobacterium</taxon>
    </lineage>
</organism>
<keyword evidence="6" id="KW-1185">Reference proteome</keyword>
<dbReference type="PANTHER" id="PTHR43432">
    <property type="entry name" value="SLR0285 PROTEIN"/>
    <property type="match status" value="1"/>
</dbReference>
<dbReference type="Pfam" id="PF04055">
    <property type="entry name" value="Radical_SAM"/>
    <property type="match status" value="1"/>
</dbReference>
<evidence type="ECO:0000259" key="4">
    <source>
        <dbReference type="PROSITE" id="PS51918"/>
    </source>
</evidence>
<dbReference type="GO" id="GO:0016829">
    <property type="term" value="F:lyase activity"/>
    <property type="evidence" value="ECO:0007669"/>
    <property type="project" value="UniProtKB-KW"/>
</dbReference>
<dbReference type="InterPro" id="IPR007197">
    <property type="entry name" value="rSAM"/>
</dbReference>
<dbReference type="RefSeq" id="WP_114298377.1">
    <property type="nucleotide sequence ID" value="NZ_QPJT01000015.1"/>
</dbReference>
<dbReference type="Proteomes" id="UP000253034">
    <property type="component" value="Unassembled WGS sequence"/>
</dbReference>
<sequence length="292" mass="34052">MINYKEYKTILSKKNNMNIYRGCTHGCIYCDSRSEIYGMTYTFENIEVKTNAVELLDKELSKKREKCMITTGGMTDPYIPLEKELMNTRKCLEVIEKHGFGVSLLTKSDLILRDIDILKRINQKSKCVVQMTLTTYDEELCKQLEPNVCTTKRRFEVLLEMNKAGIPTVVWLTPILPFINDNEDNILGILDYCKQAKITGLLAFGIGMTLRYGNREYYYQKLDEYFPNLKKEYMKKYGSSYGIKSPNSQKLSRIIKKFCKDNNIIYGEKEVFKFCILFPERNKQLSLFDGAQ</sequence>
<dbReference type="InterPro" id="IPR058240">
    <property type="entry name" value="rSAM_sf"/>
</dbReference>
<evidence type="ECO:0000313" key="6">
    <source>
        <dbReference type="Proteomes" id="UP000253034"/>
    </source>
</evidence>
<dbReference type="Gene3D" id="3.80.30.30">
    <property type="match status" value="1"/>
</dbReference>
<evidence type="ECO:0000256" key="3">
    <source>
        <dbReference type="ARBA" id="ARBA00023014"/>
    </source>
</evidence>
<accession>A0A369AZ49</accession>
<dbReference type="PANTHER" id="PTHR43432:SF5">
    <property type="entry name" value="ELP3_MIAA_NIFB-LIKE RADICAL SAM CORE DOMAIN-CONTAINING PROTEIN"/>
    <property type="match status" value="1"/>
</dbReference>
<keyword evidence="3" id="KW-0411">Iron-sulfur</keyword>
<protein>
    <submittedName>
        <fullName evidence="5">DNA repair photolyase</fullName>
    </submittedName>
</protein>
<keyword evidence="2" id="KW-0408">Iron</keyword>
<comment type="caution">
    <text evidence="5">The sequence shown here is derived from an EMBL/GenBank/DDBJ whole genome shotgun (WGS) entry which is preliminary data.</text>
</comment>
<reference evidence="5 6" key="1">
    <citation type="submission" date="2018-07" db="EMBL/GenBank/DDBJ databases">
        <title>Genomic Encyclopedia of Type Strains, Phase IV (KMG-IV): sequencing the most valuable type-strain genomes for metagenomic binning, comparative biology and taxonomic classification.</title>
        <authorList>
            <person name="Goeker M."/>
        </authorList>
    </citation>
    <scope>NUCLEOTIDE SEQUENCE [LARGE SCALE GENOMIC DNA]</scope>
    <source>
        <strain evidence="5 6">DSM 27016</strain>
    </source>
</reference>
<evidence type="ECO:0000256" key="1">
    <source>
        <dbReference type="ARBA" id="ARBA00022723"/>
    </source>
</evidence>
<name>A0A369AZ49_9FIRM</name>
<keyword evidence="1" id="KW-0479">Metal-binding</keyword>
<dbReference type="EMBL" id="QPJT01000015">
    <property type="protein sequence ID" value="RCX14355.1"/>
    <property type="molecule type" value="Genomic_DNA"/>
</dbReference>
<dbReference type="SFLD" id="SFLDS00029">
    <property type="entry name" value="Radical_SAM"/>
    <property type="match status" value="1"/>
</dbReference>
<dbReference type="GO" id="GO:0051536">
    <property type="term" value="F:iron-sulfur cluster binding"/>
    <property type="evidence" value="ECO:0007669"/>
    <property type="project" value="UniProtKB-KW"/>
</dbReference>
<gene>
    <name evidence="5" type="ORF">DFR58_11579</name>
</gene>
<dbReference type="GO" id="GO:0046872">
    <property type="term" value="F:metal ion binding"/>
    <property type="evidence" value="ECO:0007669"/>
    <property type="project" value="UniProtKB-KW"/>
</dbReference>
<dbReference type="SUPFAM" id="SSF102114">
    <property type="entry name" value="Radical SAM enzymes"/>
    <property type="match status" value="1"/>
</dbReference>
<dbReference type="CDD" id="cd01335">
    <property type="entry name" value="Radical_SAM"/>
    <property type="match status" value="1"/>
</dbReference>
<dbReference type="AlphaFoldDB" id="A0A369AZ49"/>
<dbReference type="OrthoDB" id="9785699at2"/>
<dbReference type="PROSITE" id="PS51918">
    <property type="entry name" value="RADICAL_SAM"/>
    <property type="match status" value="1"/>
</dbReference>
<evidence type="ECO:0000256" key="2">
    <source>
        <dbReference type="ARBA" id="ARBA00023004"/>
    </source>
</evidence>
<proteinExistence type="predicted"/>
<feature type="domain" description="Radical SAM core" evidence="4">
    <location>
        <begin position="9"/>
        <end position="244"/>
    </location>
</feature>
<dbReference type="SFLD" id="SFLDG01084">
    <property type="entry name" value="Uncharacterised_Radical_SAM_Su"/>
    <property type="match status" value="1"/>
</dbReference>